<dbReference type="SUPFAM" id="SSF51905">
    <property type="entry name" value="FAD/NAD(P)-binding domain"/>
    <property type="match status" value="1"/>
</dbReference>
<keyword evidence="6 10" id="KW-0819">tRNA processing</keyword>
<dbReference type="HAMAP" id="MF_01037">
    <property type="entry name" value="TrmFO"/>
    <property type="match status" value="1"/>
</dbReference>
<evidence type="ECO:0000256" key="1">
    <source>
        <dbReference type="ARBA" id="ARBA00001974"/>
    </source>
</evidence>
<evidence type="ECO:0000259" key="11">
    <source>
        <dbReference type="Pfam" id="PF01134"/>
    </source>
</evidence>
<dbReference type="EC" id="2.1.1.74" evidence="10"/>
<keyword evidence="4 10" id="KW-0285">Flavoprotein</keyword>
<dbReference type="InterPro" id="IPR020595">
    <property type="entry name" value="MnmG-rel_CS"/>
</dbReference>
<keyword evidence="3 10" id="KW-0489">Methyltransferase</keyword>
<sequence>MTVNQPVTVIGAGLAGSEAAWQIASQGVPVILYEMRPVTRTPAHHTDKFAELVCSNSLRANGLTNAVGVLKEEMRRLDSLILRSADKHAVPAGGALAVDRDGFSDEVTGSLRNHPLIEVRSEEVTGIPQDGIVVIATGPLTSPSLSEAIQRLLGESYFYFYDAAAPIIEKDSIDMSKVYLASRYDKGEAAYLNCPMSEEEFEAFHDALIHAETAVLKEFEKEVYFEGCMPIEVMAARGKQTVLFGPMKPVGLVNPHTGKLPHAVIQLRQDNAAGTLYNMVGFQTHLKWGEQKRVFSMIPGLENAEFVRYGVMHRNTFINSPKLLEPTYQFKGRSDLFFAGQMTGVEGYVESAASGLIAGMNAGRLARGLEPLLLPPETTLGSMAQYITTADFRHFQPMNANFGLFPPLGSRIRNKRDKNEAIANRALETLGRFKTEVMDRAAEEGRS</sequence>
<dbReference type="EMBL" id="JFHU01000032">
    <property type="protein sequence ID" value="EXX91375.1"/>
    <property type="molecule type" value="Genomic_DNA"/>
</dbReference>
<evidence type="ECO:0000256" key="6">
    <source>
        <dbReference type="ARBA" id="ARBA00022694"/>
    </source>
</evidence>
<keyword evidence="7 10" id="KW-0274">FAD</keyword>
<evidence type="ECO:0000256" key="3">
    <source>
        <dbReference type="ARBA" id="ARBA00022603"/>
    </source>
</evidence>
<comment type="catalytic activity">
    <reaction evidence="10">
        <text>uridine(54) in tRNA + (6R)-5,10-methylene-5,6,7,8-tetrahydrofolate + NADPH + H(+) = 5-methyluridine(54) in tRNA + (6S)-5,6,7,8-tetrahydrofolate + NADP(+)</text>
        <dbReference type="Rhea" id="RHEA:62372"/>
        <dbReference type="Rhea" id="RHEA-COMP:10167"/>
        <dbReference type="Rhea" id="RHEA-COMP:10193"/>
        <dbReference type="ChEBI" id="CHEBI:15378"/>
        <dbReference type="ChEBI" id="CHEBI:15636"/>
        <dbReference type="ChEBI" id="CHEBI:57453"/>
        <dbReference type="ChEBI" id="CHEBI:57783"/>
        <dbReference type="ChEBI" id="CHEBI:58349"/>
        <dbReference type="ChEBI" id="CHEBI:65315"/>
        <dbReference type="ChEBI" id="CHEBI:74447"/>
        <dbReference type="EC" id="2.1.1.74"/>
    </reaction>
</comment>
<dbReference type="GO" id="GO:0002098">
    <property type="term" value="P:tRNA wobble uridine modification"/>
    <property type="evidence" value="ECO:0007669"/>
    <property type="project" value="TreeGrafter"/>
</dbReference>
<evidence type="ECO:0000256" key="5">
    <source>
        <dbReference type="ARBA" id="ARBA00022679"/>
    </source>
</evidence>
<evidence type="ECO:0000313" key="12">
    <source>
        <dbReference type="EMBL" id="EXX91375.1"/>
    </source>
</evidence>
<comment type="similarity">
    <text evidence="10">Belongs to the MnmG family. TrmFO subfamily.</text>
</comment>
<dbReference type="FunFam" id="3.50.50.60:FF:000035">
    <property type="entry name" value="Methylenetetrahydrofolate--tRNA-(uracil-5-)-methyltransferase TrmFO"/>
    <property type="match status" value="1"/>
</dbReference>
<feature type="binding site" evidence="10">
    <location>
        <begin position="11"/>
        <end position="16"/>
    </location>
    <ligand>
        <name>FAD</name>
        <dbReference type="ChEBI" id="CHEBI:57692"/>
    </ligand>
</feature>
<dbReference type="FunFam" id="3.50.50.60:FF:000040">
    <property type="entry name" value="Methylenetetrahydrofolate--tRNA-(uracil-5-)-methyltransferase TrmFO"/>
    <property type="match status" value="1"/>
</dbReference>
<comment type="subcellular location">
    <subcellularLocation>
        <location evidence="10">Cytoplasm</location>
    </subcellularLocation>
</comment>
<dbReference type="NCBIfam" id="NF003739">
    <property type="entry name" value="PRK05335.1"/>
    <property type="match status" value="1"/>
</dbReference>
<dbReference type="NCBIfam" id="TIGR00137">
    <property type="entry name" value="gid_trmFO"/>
    <property type="match status" value="1"/>
</dbReference>
<comment type="caution">
    <text evidence="12">The sequence shown here is derived from an EMBL/GenBank/DDBJ whole genome shotgun (WGS) entry which is preliminary data.</text>
</comment>
<dbReference type="GO" id="GO:0005829">
    <property type="term" value="C:cytosol"/>
    <property type="evidence" value="ECO:0007669"/>
    <property type="project" value="TreeGrafter"/>
</dbReference>
<dbReference type="GO" id="GO:0047151">
    <property type="term" value="F:tRNA (uracil(54)-C5)-methyltransferase activity, 5,10-methylenetetrahydrofolate-dependent"/>
    <property type="evidence" value="ECO:0007669"/>
    <property type="project" value="UniProtKB-UniRule"/>
</dbReference>
<organism evidence="12 13">
    <name type="scientific">Paenibacillus darwinianus</name>
    <dbReference type="NCBI Taxonomy" id="1380763"/>
    <lineage>
        <taxon>Bacteria</taxon>
        <taxon>Bacillati</taxon>
        <taxon>Bacillota</taxon>
        <taxon>Bacilli</taxon>
        <taxon>Bacillales</taxon>
        <taxon>Paenibacillaceae</taxon>
        <taxon>Paenibacillus</taxon>
    </lineage>
</organism>
<accession>A0A9W5W8A3</accession>
<dbReference type="InterPro" id="IPR040131">
    <property type="entry name" value="MnmG_N"/>
</dbReference>
<dbReference type="PANTHER" id="PTHR11806:SF2">
    <property type="entry name" value="METHYLENETETRAHYDROFOLATE--TRNA-(URACIL-5-)-METHYLTRANSFERASE TRMFO"/>
    <property type="match status" value="1"/>
</dbReference>
<evidence type="ECO:0000256" key="4">
    <source>
        <dbReference type="ARBA" id="ARBA00022630"/>
    </source>
</evidence>
<evidence type="ECO:0000256" key="7">
    <source>
        <dbReference type="ARBA" id="ARBA00022827"/>
    </source>
</evidence>
<proteinExistence type="inferred from homology"/>
<keyword evidence="9 10" id="KW-0520">NAD</keyword>
<dbReference type="Proteomes" id="UP000053750">
    <property type="component" value="Unassembled WGS sequence"/>
</dbReference>
<dbReference type="OrthoDB" id="9803114at2"/>
<dbReference type="InterPro" id="IPR004417">
    <property type="entry name" value="TrmFO"/>
</dbReference>
<comment type="function">
    <text evidence="10">Catalyzes the folate-dependent formation of 5-methyl-uridine at position 54 (M-5-U54) in all tRNAs.</text>
</comment>
<comment type="catalytic activity">
    <reaction evidence="10">
        <text>uridine(54) in tRNA + (6R)-5,10-methylene-5,6,7,8-tetrahydrofolate + NADH + H(+) = 5-methyluridine(54) in tRNA + (6S)-5,6,7,8-tetrahydrofolate + NAD(+)</text>
        <dbReference type="Rhea" id="RHEA:16873"/>
        <dbReference type="Rhea" id="RHEA-COMP:10167"/>
        <dbReference type="Rhea" id="RHEA-COMP:10193"/>
        <dbReference type="ChEBI" id="CHEBI:15378"/>
        <dbReference type="ChEBI" id="CHEBI:15636"/>
        <dbReference type="ChEBI" id="CHEBI:57453"/>
        <dbReference type="ChEBI" id="CHEBI:57540"/>
        <dbReference type="ChEBI" id="CHEBI:57945"/>
        <dbReference type="ChEBI" id="CHEBI:65315"/>
        <dbReference type="ChEBI" id="CHEBI:74447"/>
        <dbReference type="EC" id="2.1.1.74"/>
    </reaction>
</comment>
<keyword evidence="8 10" id="KW-0521">NADP</keyword>
<dbReference type="InterPro" id="IPR036188">
    <property type="entry name" value="FAD/NAD-bd_sf"/>
</dbReference>
<evidence type="ECO:0000313" key="13">
    <source>
        <dbReference type="Proteomes" id="UP000053750"/>
    </source>
</evidence>
<keyword evidence="2 10" id="KW-0963">Cytoplasm</keyword>
<name>A0A9W5W8A3_9BACL</name>
<dbReference type="RefSeq" id="WP_036579217.1">
    <property type="nucleotide sequence ID" value="NZ_KK082138.1"/>
</dbReference>
<gene>
    <name evidence="12" type="primary">gid</name>
    <name evidence="10" type="synonym">trmFO</name>
    <name evidence="12" type="ORF">BG53_11595</name>
</gene>
<dbReference type="GO" id="GO:0050660">
    <property type="term" value="F:flavin adenine dinucleotide binding"/>
    <property type="evidence" value="ECO:0007669"/>
    <property type="project" value="UniProtKB-UniRule"/>
</dbReference>
<dbReference type="PROSITE" id="PS01281">
    <property type="entry name" value="GIDA_2"/>
    <property type="match status" value="1"/>
</dbReference>
<reference evidence="12 13" key="1">
    <citation type="submission" date="2014-02" db="EMBL/GenBank/DDBJ databases">
        <title>Genome sequence of Paenibacillus darwinianus reveals adaptive mechanisms for survival in Antarctic soils.</title>
        <authorList>
            <person name="Dsouza M."/>
            <person name="Taylor M.W."/>
            <person name="Turner S.J."/>
            <person name="Aislabie J."/>
        </authorList>
    </citation>
    <scope>NUCLEOTIDE SEQUENCE [LARGE SCALE GENOMIC DNA]</scope>
    <source>
        <strain evidence="12 13">CE1</strain>
    </source>
</reference>
<comment type="cofactor">
    <cofactor evidence="1 10">
        <name>FAD</name>
        <dbReference type="ChEBI" id="CHEBI:57692"/>
    </cofactor>
</comment>
<evidence type="ECO:0000256" key="10">
    <source>
        <dbReference type="HAMAP-Rule" id="MF_01037"/>
    </source>
</evidence>
<dbReference type="InterPro" id="IPR002218">
    <property type="entry name" value="MnmG-rel"/>
</dbReference>
<dbReference type="Gene3D" id="3.50.50.60">
    <property type="entry name" value="FAD/NAD(P)-binding domain"/>
    <property type="match status" value="2"/>
</dbReference>
<dbReference type="PANTHER" id="PTHR11806">
    <property type="entry name" value="GLUCOSE INHIBITED DIVISION PROTEIN A"/>
    <property type="match status" value="1"/>
</dbReference>
<evidence type="ECO:0000256" key="9">
    <source>
        <dbReference type="ARBA" id="ARBA00023027"/>
    </source>
</evidence>
<dbReference type="GO" id="GO:0030488">
    <property type="term" value="P:tRNA methylation"/>
    <property type="evidence" value="ECO:0007669"/>
    <property type="project" value="TreeGrafter"/>
</dbReference>
<protein>
    <recommendedName>
        <fullName evidence="10">Methylenetetrahydrofolate--tRNA-(uracil-5-)-methyltransferase TrmFO</fullName>
        <ecNumber evidence="10">2.1.1.74</ecNumber>
    </recommendedName>
    <alternativeName>
        <fullName evidence="10">Folate-dependent tRNA (uracil-5-)-methyltransferase</fullName>
    </alternativeName>
    <alternativeName>
        <fullName evidence="10">Folate-dependent tRNA(M-5-U54)-methyltransferase</fullName>
    </alternativeName>
</protein>
<keyword evidence="13" id="KW-1185">Reference proteome</keyword>
<dbReference type="AlphaFoldDB" id="A0A9W5W8A3"/>
<keyword evidence="5 10" id="KW-0808">Transferase</keyword>
<dbReference type="Pfam" id="PF01134">
    <property type="entry name" value="GIDA"/>
    <property type="match status" value="1"/>
</dbReference>
<feature type="domain" description="MnmG N-terminal" evidence="11">
    <location>
        <begin position="7"/>
        <end position="369"/>
    </location>
</feature>
<evidence type="ECO:0000256" key="8">
    <source>
        <dbReference type="ARBA" id="ARBA00022857"/>
    </source>
</evidence>
<evidence type="ECO:0000256" key="2">
    <source>
        <dbReference type="ARBA" id="ARBA00022490"/>
    </source>
</evidence>